<feature type="transmembrane region" description="Helical" evidence="1">
    <location>
        <begin position="23"/>
        <end position="45"/>
    </location>
</feature>
<dbReference type="InParanoid" id="A0A0V1B6U2"/>
<keyword evidence="1" id="KW-0812">Transmembrane</keyword>
<gene>
    <name evidence="2" type="ORF">T01_12975</name>
</gene>
<keyword evidence="1" id="KW-1133">Transmembrane helix</keyword>
<dbReference type="Proteomes" id="UP000054776">
    <property type="component" value="Unassembled WGS sequence"/>
</dbReference>
<reference evidence="2 3" key="1">
    <citation type="submission" date="2015-01" db="EMBL/GenBank/DDBJ databases">
        <title>Evolution of Trichinella species and genotypes.</title>
        <authorList>
            <person name="Korhonen P.K."/>
            <person name="Edoardo P."/>
            <person name="Giuseppe L.R."/>
            <person name="Gasser R.B."/>
        </authorList>
    </citation>
    <scope>NUCLEOTIDE SEQUENCE [LARGE SCALE GENOMIC DNA]</scope>
    <source>
        <strain evidence="2">ISS3</strain>
    </source>
</reference>
<protein>
    <submittedName>
        <fullName evidence="2">Uncharacterized protein</fullName>
    </submittedName>
</protein>
<keyword evidence="1" id="KW-0472">Membrane</keyword>
<sequence>MFANPFTTHCNSIELSWLQTDRWALIIIAVIQYNAVLGVVELVMLKRPVEVLHTERHICIKS</sequence>
<comment type="caution">
    <text evidence="2">The sequence shown here is derived from an EMBL/GenBank/DDBJ whole genome shotgun (WGS) entry which is preliminary data.</text>
</comment>
<evidence type="ECO:0000256" key="1">
    <source>
        <dbReference type="SAM" id="Phobius"/>
    </source>
</evidence>
<keyword evidence="3" id="KW-1185">Reference proteome</keyword>
<dbReference type="EMBL" id="JYDH01000094">
    <property type="protein sequence ID" value="KRY32679.1"/>
    <property type="molecule type" value="Genomic_DNA"/>
</dbReference>
<name>A0A0V1B6U2_TRISP</name>
<dbReference type="AlphaFoldDB" id="A0A0V1B6U2"/>
<organism evidence="2 3">
    <name type="scientific">Trichinella spiralis</name>
    <name type="common">Trichina worm</name>
    <dbReference type="NCBI Taxonomy" id="6334"/>
    <lineage>
        <taxon>Eukaryota</taxon>
        <taxon>Metazoa</taxon>
        <taxon>Ecdysozoa</taxon>
        <taxon>Nematoda</taxon>
        <taxon>Enoplea</taxon>
        <taxon>Dorylaimia</taxon>
        <taxon>Trichinellida</taxon>
        <taxon>Trichinellidae</taxon>
        <taxon>Trichinella</taxon>
    </lineage>
</organism>
<proteinExistence type="predicted"/>
<evidence type="ECO:0000313" key="2">
    <source>
        <dbReference type="EMBL" id="KRY32679.1"/>
    </source>
</evidence>
<accession>A0A0V1B6U2</accession>
<evidence type="ECO:0000313" key="3">
    <source>
        <dbReference type="Proteomes" id="UP000054776"/>
    </source>
</evidence>